<reference evidence="3" key="1">
    <citation type="journal article" date="2019" name="Int. J. Syst. Evol. Microbiol.">
        <title>The Global Catalogue of Microorganisms (GCM) 10K type strain sequencing project: providing services to taxonomists for standard genome sequencing and annotation.</title>
        <authorList>
            <consortium name="The Broad Institute Genomics Platform"/>
            <consortium name="The Broad Institute Genome Sequencing Center for Infectious Disease"/>
            <person name="Wu L."/>
            <person name="Ma J."/>
        </authorList>
    </citation>
    <scope>NUCLEOTIDE SEQUENCE [LARGE SCALE GENOMIC DNA]</scope>
    <source>
        <strain evidence="3">PCU 280</strain>
    </source>
</reference>
<dbReference type="Proteomes" id="UP001596233">
    <property type="component" value="Unassembled WGS sequence"/>
</dbReference>
<keyword evidence="3" id="KW-1185">Reference proteome</keyword>
<comment type="caution">
    <text evidence="2">The sequence shown here is derived from an EMBL/GenBank/DDBJ whole genome shotgun (WGS) entry which is preliminary data.</text>
</comment>
<dbReference type="RefSeq" id="WP_379236620.1">
    <property type="nucleotide sequence ID" value="NZ_JBHSTE010000005.1"/>
</dbReference>
<keyword evidence="1" id="KW-0472">Membrane</keyword>
<protein>
    <submittedName>
        <fullName evidence="2">Phage holin family protein</fullName>
    </submittedName>
</protein>
<accession>A0ABW1V9W0</accession>
<evidence type="ECO:0000313" key="3">
    <source>
        <dbReference type="Proteomes" id="UP001596233"/>
    </source>
</evidence>
<dbReference type="InterPro" id="IPR032111">
    <property type="entry name" value="Clostridium_phage_holin"/>
</dbReference>
<evidence type="ECO:0000256" key="1">
    <source>
        <dbReference type="SAM" id="Phobius"/>
    </source>
</evidence>
<dbReference type="EMBL" id="JBHSTE010000005">
    <property type="protein sequence ID" value="MFC6334280.1"/>
    <property type="molecule type" value="Genomic_DNA"/>
</dbReference>
<name>A0ABW1V9W0_9BACL</name>
<keyword evidence="1" id="KW-1133">Transmembrane helix</keyword>
<evidence type="ECO:0000313" key="2">
    <source>
        <dbReference type="EMBL" id="MFC6334280.1"/>
    </source>
</evidence>
<feature type="transmembrane region" description="Helical" evidence="1">
    <location>
        <begin position="37"/>
        <end position="57"/>
    </location>
</feature>
<gene>
    <name evidence="2" type="ORF">ACFP56_16755</name>
</gene>
<organism evidence="2 3">
    <name type="scientific">Paenibacillus septentrionalis</name>
    <dbReference type="NCBI Taxonomy" id="429342"/>
    <lineage>
        <taxon>Bacteria</taxon>
        <taxon>Bacillati</taxon>
        <taxon>Bacillota</taxon>
        <taxon>Bacilli</taxon>
        <taxon>Bacillales</taxon>
        <taxon>Paenibacillaceae</taxon>
        <taxon>Paenibacillus</taxon>
    </lineage>
</organism>
<feature type="transmembrane region" description="Helical" evidence="1">
    <location>
        <begin position="6"/>
        <end position="28"/>
    </location>
</feature>
<dbReference type="Pfam" id="PF16079">
    <property type="entry name" value="Phage_holin_5_2"/>
    <property type="match status" value="1"/>
</dbReference>
<keyword evidence="1" id="KW-0812">Transmembrane</keyword>
<sequence>MDWNTIFGFIDTKLLIVVAACWVIGFVLKRTPKIPNWIIVYIVTVSALLMATGLLGWSVETLIQGLLCGAFAVYGHQVVKQASGRDPNE</sequence>
<proteinExistence type="predicted"/>